<feature type="compositionally biased region" description="Basic and acidic residues" evidence="1">
    <location>
        <begin position="397"/>
        <end position="413"/>
    </location>
</feature>
<dbReference type="OrthoDB" id="442820at2759"/>
<name>A0A812Y2G0_9DINO</name>
<dbReference type="Proteomes" id="UP000601435">
    <property type="component" value="Unassembled WGS sequence"/>
</dbReference>
<comment type="caution">
    <text evidence="2">The sequence shown here is derived from an EMBL/GenBank/DDBJ whole genome shotgun (WGS) entry which is preliminary data.</text>
</comment>
<evidence type="ECO:0000313" key="3">
    <source>
        <dbReference type="Proteomes" id="UP000601435"/>
    </source>
</evidence>
<evidence type="ECO:0000256" key="1">
    <source>
        <dbReference type="SAM" id="MobiDB-lite"/>
    </source>
</evidence>
<dbReference type="EMBL" id="CAJNJA010040022">
    <property type="protein sequence ID" value="CAE7762252.1"/>
    <property type="molecule type" value="Genomic_DNA"/>
</dbReference>
<organism evidence="2 3">
    <name type="scientific">Symbiodinium necroappetens</name>
    <dbReference type="NCBI Taxonomy" id="1628268"/>
    <lineage>
        <taxon>Eukaryota</taxon>
        <taxon>Sar</taxon>
        <taxon>Alveolata</taxon>
        <taxon>Dinophyceae</taxon>
        <taxon>Suessiales</taxon>
        <taxon>Symbiodiniaceae</taxon>
        <taxon>Symbiodinium</taxon>
    </lineage>
</organism>
<feature type="region of interest" description="Disordered" evidence="1">
    <location>
        <begin position="370"/>
        <end position="414"/>
    </location>
</feature>
<feature type="non-terminal residue" evidence="2">
    <location>
        <position position="656"/>
    </location>
</feature>
<proteinExistence type="predicted"/>
<dbReference type="AlphaFoldDB" id="A0A812Y2G0"/>
<gene>
    <name evidence="2" type="primary">CRK3</name>
    <name evidence="2" type="ORF">SNEC2469_LOCUS22189</name>
</gene>
<reference evidence="2" key="1">
    <citation type="submission" date="2021-02" db="EMBL/GenBank/DDBJ databases">
        <authorList>
            <person name="Dougan E. K."/>
            <person name="Rhodes N."/>
            <person name="Thang M."/>
            <person name="Chan C."/>
        </authorList>
    </citation>
    <scope>NUCLEOTIDE SEQUENCE</scope>
</reference>
<accession>A0A812Y2G0</accession>
<keyword evidence="3" id="KW-1185">Reference proteome</keyword>
<feature type="compositionally biased region" description="Basic and acidic residues" evidence="1">
    <location>
        <begin position="370"/>
        <end position="390"/>
    </location>
</feature>
<sequence>MKESVLQGFKDFCTTRGGCLDEDLFAHIKQVIVAWASDRCPAVMKAARMLREDCPNLDFVYKDPCHVLRTVAGLVQTAFEKAEAVLFEDRHSVVPSVMNSHEWQDKFVWLQKVVLEHGRFAGALKVAVRHFNFVRPRWESTACPRRRMAHLVVPTALVLALTAADQRTDSATKRRMLSLLDSFRPGLFLELGLSADWGEEFIKLIRTLEPESYDPANLADDLRSWFGRQRALFQDLKVLDELDDVPEKQSCTWHVVKNAMSCPPLTVGGRSFQLWSSARGDKEVFQATAERLSNLVEGAIERVQAELLDTPQCDWQCMSMKKWHASLGMNLDEADTFKKLLRFRFRKVAAIYLCSMPGSTGRERELAKIKDGPRHEGDLALRHRSEDKGLRRGLKAQSERSLTEAQRQGRDDLDSPIQAFRQAHTVEADHGTSTTGLFQGPGREESMQIRLGRNGPLQALKLVVVEAFVDLDHPPPYAGTSFAVAALALALKGWSAATRADWQRCSQIQGGEKRLVVRRHRPRTNKSPKVNVDFTDYFKKAHGRFVDFLEKAKSQSAIHVVTTENDRNKRHKPPLIRVEGLVDAFKLVREIKVIDGPQGVSLPATSLGFRRSAANVPGLSSVCQQPPLALAGASSFQDEFAGQTGPQPRVEFLLPA</sequence>
<evidence type="ECO:0000313" key="2">
    <source>
        <dbReference type="EMBL" id="CAE7762252.1"/>
    </source>
</evidence>
<protein>
    <submittedName>
        <fullName evidence="2">CRK3 protein</fullName>
    </submittedName>
</protein>